<evidence type="ECO:0000256" key="1">
    <source>
        <dbReference type="SAM" id="MobiDB-lite"/>
    </source>
</evidence>
<dbReference type="Proteomes" id="UP000225740">
    <property type="component" value="Unassembled WGS sequence"/>
</dbReference>
<dbReference type="PROSITE" id="PS51257">
    <property type="entry name" value="PROKAR_LIPOPROTEIN"/>
    <property type="match status" value="1"/>
</dbReference>
<feature type="signal peptide" evidence="2">
    <location>
        <begin position="1"/>
        <end position="17"/>
    </location>
</feature>
<evidence type="ECO:0000313" key="3">
    <source>
        <dbReference type="EMBL" id="PHQ34044.1"/>
    </source>
</evidence>
<evidence type="ECO:0008006" key="5">
    <source>
        <dbReference type="Google" id="ProtNLM"/>
    </source>
</evidence>
<name>A0A2G1W4S0_9BACT</name>
<feature type="chain" id="PRO_5013921652" description="Secreted protein" evidence="2">
    <location>
        <begin position="18"/>
        <end position="62"/>
    </location>
</feature>
<comment type="caution">
    <text evidence="3">The sequence shown here is derived from an EMBL/GenBank/DDBJ whole genome shotgun (WGS) entry which is preliminary data.</text>
</comment>
<feature type="region of interest" description="Disordered" evidence="1">
    <location>
        <begin position="29"/>
        <end position="62"/>
    </location>
</feature>
<dbReference type="OrthoDB" id="287024at2"/>
<protein>
    <recommendedName>
        <fullName evidence="5">Secreted protein</fullName>
    </recommendedName>
</protein>
<gene>
    <name evidence="3" type="ORF">CEE69_17260</name>
</gene>
<keyword evidence="4" id="KW-1185">Reference proteome</keyword>
<sequence>MYRSFVFCLFSSLGCIAMLGCGSSGEAQYDPSEVPAMTEEEKQAQADYDAQMEKEFQEQYGN</sequence>
<feature type="compositionally biased region" description="Basic and acidic residues" evidence="1">
    <location>
        <begin position="51"/>
        <end position="62"/>
    </location>
</feature>
<dbReference type="AlphaFoldDB" id="A0A2G1W4S0"/>
<organism evidence="3 4">
    <name type="scientific">Rhodopirellula bahusiensis</name>
    <dbReference type="NCBI Taxonomy" id="2014065"/>
    <lineage>
        <taxon>Bacteria</taxon>
        <taxon>Pseudomonadati</taxon>
        <taxon>Planctomycetota</taxon>
        <taxon>Planctomycetia</taxon>
        <taxon>Pirellulales</taxon>
        <taxon>Pirellulaceae</taxon>
        <taxon>Rhodopirellula</taxon>
    </lineage>
</organism>
<proteinExistence type="predicted"/>
<dbReference type="EMBL" id="NIZW01000013">
    <property type="protein sequence ID" value="PHQ34044.1"/>
    <property type="molecule type" value="Genomic_DNA"/>
</dbReference>
<keyword evidence="2" id="KW-0732">Signal</keyword>
<evidence type="ECO:0000313" key="4">
    <source>
        <dbReference type="Proteomes" id="UP000225740"/>
    </source>
</evidence>
<accession>A0A2G1W4S0</accession>
<evidence type="ECO:0000256" key="2">
    <source>
        <dbReference type="SAM" id="SignalP"/>
    </source>
</evidence>
<reference evidence="3 4" key="1">
    <citation type="submission" date="2017-06" db="EMBL/GenBank/DDBJ databases">
        <title>Description of Rhodopirellula bahusiensis sp. nov.</title>
        <authorList>
            <person name="Kizina J."/>
            <person name="Harder J."/>
        </authorList>
    </citation>
    <scope>NUCLEOTIDE SEQUENCE [LARGE SCALE GENOMIC DNA]</scope>
    <source>
        <strain evidence="3 4">SWK21</strain>
    </source>
</reference>